<dbReference type="Proteomes" id="UP000229112">
    <property type="component" value="Unassembled WGS sequence"/>
</dbReference>
<feature type="transmembrane region" description="Helical" evidence="1">
    <location>
        <begin position="351"/>
        <end position="371"/>
    </location>
</feature>
<gene>
    <name evidence="2" type="ORF">COU06_00180</name>
</gene>
<feature type="transmembrane region" description="Helical" evidence="1">
    <location>
        <begin position="383"/>
        <end position="405"/>
    </location>
</feature>
<dbReference type="EMBL" id="PFAY01000002">
    <property type="protein sequence ID" value="PIT93375.1"/>
    <property type="molecule type" value="Genomic_DNA"/>
</dbReference>
<keyword evidence="1" id="KW-0472">Membrane</keyword>
<protein>
    <submittedName>
        <fullName evidence="2">Uncharacterized protein</fullName>
    </submittedName>
</protein>
<evidence type="ECO:0000256" key="1">
    <source>
        <dbReference type="SAM" id="Phobius"/>
    </source>
</evidence>
<name>A0A2M6WKQ5_9BACT</name>
<evidence type="ECO:0000313" key="3">
    <source>
        <dbReference type="Proteomes" id="UP000229112"/>
    </source>
</evidence>
<accession>A0A2M6WKQ5</accession>
<organism evidence="2 3">
    <name type="scientific">Candidatus Harrisonbacteria bacterium CG10_big_fil_rev_8_21_14_0_10_38_8</name>
    <dbReference type="NCBI Taxonomy" id="1974582"/>
    <lineage>
        <taxon>Bacteria</taxon>
        <taxon>Candidatus Harrisoniibacteriota</taxon>
    </lineage>
</organism>
<reference evidence="3" key="1">
    <citation type="submission" date="2017-09" db="EMBL/GenBank/DDBJ databases">
        <title>Depth-based differentiation of microbial function through sediment-hosted aquifers and enrichment of novel symbionts in the deep terrestrial subsurface.</title>
        <authorList>
            <person name="Probst A.J."/>
            <person name="Ladd B."/>
            <person name="Jarett J.K."/>
            <person name="Geller-Mcgrath D.E."/>
            <person name="Sieber C.M.K."/>
            <person name="Emerson J.B."/>
            <person name="Anantharaman K."/>
            <person name="Thomas B.C."/>
            <person name="Malmstrom R."/>
            <person name="Stieglmeier M."/>
            <person name="Klingl A."/>
            <person name="Woyke T."/>
            <person name="Ryan C.M."/>
            <person name="Banfield J.F."/>
        </authorList>
    </citation>
    <scope>NUCLEOTIDE SEQUENCE [LARGE SCALE GENOMIC DNA]</scope>
</reference>
<dbReference type="AlphaFoldDB" id="A0A2M6WKQ5"/>
<comment type="caution">
    <text evidence="2">The sequence shown here is derived from an EMBL/GenBank/DDBJ whole genome shotgun (WGS) entry which is preliminary data.</text>
</comment>
<keyword evidence="1" id="KW-0812">Transmembrane</keyword>
<keyword evidence="1" id="KW-1133">Transmembrane helix</keyword>
<evidence type="ECO:0000313" key="2">
    <source>
        <dbReference type="EMBL" id="PIT93375.1"/>
    </source>
</evidence>
<sequence length="425" mass="45976">MKKIIILSFIFLGVLGFTAEVRADYSPEACIEAEGENVSNNGYNFGCRFGNYGFELEEYTCLNSLVPDIYTSDESTWLNSCREGFNDGEEILLRNIDKFKNELDPPYNDLDIEDIYNVCNNYGGANNSKVAGCLKGYFIFVNNPKDIPHTNNGITSSSDFCLNSEYNLFTSDSGDIALNNGCLAGANRAATYYYKNLPGYPMPGDSVRALAADKDNCGLVSSASDELRAAYEGAYLLGCARQDSYNIPLIGTCKDGADSSLDPNVRPRVGFSFENDIGNKITSYGNGYTDGCLLSYNLEIIEDDAELLPPPTGGGLVPDCKPYLPPSDPRSCGLPEAVELINTIITELQKYSFILAGIFILYGGFLIMTSGGSTDRVSKGKSAIQIAVVGIVIVLVAVLIVKGVFQLLGVRNVDFIPTGADESVL</sequence>
<proteinExistence type="predicted"/>